<keyword evidence="1" id="KW-0472">Membrane</keyword>
<gene>
    <name evidence="2" type="ORF">SAMN04487984_0581</name>
</gene>
<protein>
    <submittedName>
        <fullName evidence="2">Stage II sporulation protein M</fullName>
    </submittedName>
</protein>
<feature type="transmembrane region" description="Helical" evidence="1">
    <location>
        <begin position="125"/>
        <end position="142"/>
    </location>
</feature>
<keyword evidence="1" id="KW-1133">Transmembrane helix</keyword>
<proteinExistence type="predicted"/>
<evidence type="ECO:0000313" key="3">
    <source>
        <dbReference type="Proteomes" id="UP000243884"/>
    </source>
</evidence>
<reference evidence="3" key="1">
    <citation type="submission" date="2017-04" db="EMBL/GenBank/DDBJ databases">
        <authorList>
            <person name="Varghese N."/>
            <person name="Submissions S."/>
        </authorList>
    </citation>
    <scope>NUCLEOTIDE SEQUENCE [LARGE SCALE GENOMIC DNA]</scope>
    <source>
        <strain evidence="3">DSM 21500</strain>
    </source>
</reference>
<keyword evidence="3" id="KW-1185">Reference proteome</keyword>
<dbReference type="AlphaFoldDB" id="A0A1W1YCT4"/>
<accession>A0A1W1YCT4</accession>
<feature type="transmembrane region" description="Helical" evidence="1">
    <location>
        <begin position="97"/>
        <end position="119"/>
    </location>
</feature>
<feature type="transmembrane region" description="Helical" evidence="1">
    <location>
        <begin position="72"/>
        <end position="90"/>
    </location>
</feature>
<dbReference type="Proteomes" id="UP000243884">
    <property type="component" value="Unassembled WGS sequence"/>
</dbReference>
<dbReference type="EMBL" id="FWXK01000002">
    <property type="protein sequence ID" value="SMC33967.1"/>
    <property type="molecule type" value="Genomic_DNA"/>
</dbReference>
<keyword evidence="1" id="KW-0812">Transmembrane</keyword>
<sequence length="164" mass="19019">MSYTNNQNYFKRSLKIFSIAVALFLISFILSIIFNPSIDIFTSLSNYVPSTLNNSQGLNKVWKYIMHNGVQIPWQMLFLFLIPIPFLYALNMIFTSIISGVAFGFAIHLSFYKGTIMVISSLPHTLLEILAMCFIVSCLYKLNRAIIRKICNFFRKYKKNKLFL</sequence>
<organism evidence="2 3">
    <name type="scientific">Aerococcus suis</name>
    <dbReference type="NCBI Taxonomy" id="371602"/>
    <lineage>
        <taxon>Bacteria</taxon>
        <taxon>Bacillati</taxon>
        <taxon>Bacillota</taxon>
        <taxon>Bacilli</taxon>
        <taxon>Lactobacillales</taxon>
        <taxon>Aerococcaceae</taxon>
        <taxon>Aerococcus</taxon>
    </lineage>
</organism>
<feature type="transmembrane region" description="Helical" evidence="1">
    <location>
        <begin position="16"/>
        <end position="34"/>
    </location>
</feature>
<evidence type="ECO:0000313" key="2">
    <source>
        <dbReference type="EMBL" id="SMC33967.1"/>
    </source>
</evidence>
<evidence type="ECO:0000256" key="1">
    <source>
        <dbReference type="SAM" id="Phobius"/>
    </source>
</evidence>
<name>A0A1W1YCT4_9LACT</name>